<accession>A0ABR6NKW0</accession>
<feature type="chain" id="PRO_5047523666" description="Twin-arginine translocation pathway signal" evidence="1">
    <location>
        <begin position="33"/>
        <end position="205"/>
    </location>
</feature>
<comment type="caution">
    <text evidence="2">The sequence shown here is derived from an EMBL/GenBank/DDBJ whole genome shotgun (WGS) entry which is preliminary data.</text>
</comment>
<dbReference type="Proteomes" id="UP001138540">
    <property type="component" value="Unassembled WGS sequence"/>
</dbReference>
<dbReference type="InterPro" id="IPR006311">
    <property type="entry name" value="TAT_signal"/>
</dbReference>
<dbReference type="PANTHER" id="PTHR38477:SF1">
    <property type="entry name" value="MUREIN L,D-TRANSPEPTIDASE CATALYTIC DOMAIN FAMILY PROTEIN"/>
    <property type="match status" value="1"/>
</dbReference>
<evidence type="ECO:0000256" key="1">
    <source>
        <dbReference type="SAM" id="SignalP"/>
    </source>
</evidence>
<dbReference type="Pfam" id="PF13645">
    <property type="entry name" value="YkuD_2"/>
    <property type="match status" value="1"/>
</dbReference>
<feature type="signal peptide" evidence="1">
    <location>
        <begin position="1"/>
        <end position="32"/>
    </location>
</feature>
<evidence type="ECO:0008006" key="4">
    <source>
        <dbReference type="Google" id="ProtNLM"/>
    </source>
</evidence>
<reference evidence="2 3" key="1">
    <citation type="submission" date="2020-08" db="EMBL/GenBank/DDBJ databases">
        <title>Exploring microbial biodiversity for novel pathways involved in the catabolism of aromatic compounds derived from lignin.</title>
        <authorList>
            <person name="Elkins J."/>
        </authorList>
    </citation>
    <scope>NUCLEOTIDE SEQUENCE [LARGE SCALE GENOMIC DNA]</scope>
    <source>
        <strain evidence="2 3">B1D3A</strain>
    </source>
</reference>
<dbReference type="PROSITE" id="PS51318">
    <property type="entry name" value="TAT"/>
    <property type="match status" value="1"/>
</dbReference>
<keyword evidence="3" id="KW-1185">Reference proteome</keyword>
<dbReference type="RefSeq" id="WP_184156631.1">
    <property type="nucleotide sequence ID" value="NZ_JACHKA010000001.1"/>
</dbReference>
<protein>
    <recommendedName>
        <fullName evidence="4">Twin-arginine translocation pathway signal</fullName>
    </recommendedName>
</protein>
<gene>
    <name evidence="2" type="ORF">HNP60_003899</name>
</gene>
<sequence>MSSYSRFHRRHFLKFAGGAAASSLLMPSAALAAGAGDGWTKLLDRARQALDQHGDVIKHRDRLVLVDFSLPSATPRMMLVDLARGRRQLLRVSHGRGSDPAHSGWLRSFSNVSGSNASSRGAYITAATYQGKHGRSQRLVGLEESNNNAEARAIVIHGAWYSNDDVAARLGKLGRSEGCFAVSEAQIDPLLDWLGPERLLYADRV</sequence>
<keyword evidence="1" id="KW-0732">Signal</keyword>
<evidence type="ECO:0000313" key="3">
    <source>
        <dbReference type="Proteomes" id="UP001138540"/>
    </source>
</evidence>
<evidence type="ECO:0000313" key="2">
    <source>
        <dbReference type="EMBL" id="MBB5987925.1"/>
    </source>
</evidence>
<proteinExistence type="predicted"/>
<name>A0ABR6NKW0_9SPHN</name>
<organism evidence="2 3">
    <name type="scientific">Sphingobium lignivorans</name>
    <dbReference type="NCBI Taxonomy" id="2735886"/>
    <lineage>
        <taxon>Bacteria</taxon>
        <taxon>Pseudomonadati</taxon>
        <taxon>Pseudomonadota</taxon>
        <taxon>Alphaproteobacteria</taxon>
        <taxon>Sphingomonadales</taxon>
        <taxon>Sphingomonadaceae</taxon>
        <taxon>Sphingobium</taxon>
    </lineage>
</organism>
<dbReference type="PANTHER" id="PTHR38477">
    <property type="entry name" value="HYPOTHETICAL EXPORTED PROTEIN"/>
    <property type="match status" value="1"/>
</dbReference>
<dbReference type="EMBL" id="JACHKA010000001">
    <property type="protein sequence ID" value="MBB5987925.1"/>
    <property type="molecule type" value="Genomic_DNA"/>
</dbReference>
<dbReference type="InterPro" id="IPR032676">
    <property type="entry name" value="YkuD_2"/>
</dbReference>